<protein>
    <submittedName>
        <fullName evidence="2">Nucleotidyl transferase AbiEii/AbiGii toxin family protein</fullName>
    </submittedName>
</protein>
<organism evidence="2 3">
    <name type="scientific">Actinospica durhamensis</name>
    <dbReference type="NCBI Taxonomy" id="1508375"/>
    <lineage>
        <taxon>Bacteria</taxon>
        <taxon>Bacillati</taxon>
        <taxon>Actinomycetota</taxon>
        <taxon>Actinomycetes</taxon>
        <taxon>Catenulisporales</taxon>
        <taxon>Actinospicaceae</taxon>
        <taxon>Actinospica</taxon>
    </lineage>
</organism>
<gene>
    <name evidence="2" type="ORF">KDL01_26175</name>
</gene>
<keyword evidence="3" id="KW-1185">Reference proteome</keyword>
<feature type="region of interest" description="Disordered" evidence="1">
    <location>
        <begin position="1"/>
        <end position="22"/>
    </location>
</feature>
<comment type="caution">
    <text evidence="2">The sequence shown here is derived from an EMBL/GenBank/DDBJ whole genome shotgun (WGS) entry which is preliminary data.</text>
</comment>
<proteinExistence type="predicted"/>
<dbReference type="Pfam" id="PF08843">
    <property type="entry name" value="AbiEii"/>
    <property type="match status" value="1"/>
</dbReference>
<dbReference type="InterPro" id="IPR014942">
    <property type="entry name" value="AbiEii"/>
</dbReference>
<accession>A0A941EQV2</accession>
<dbReference type="Proteomes" id="UP000675781">
    <property type="component" value="Unassembled WGS sequence"/>
</dbReference>
<sequence>MNDTTWEQFGRETSKPPPVPQVPLTEEQRARLDLPATLRPVLGQGVAQASVFEPALNHHRRAYRAGDPQFEDERTGRRWYAARCAAIDAILAAIARSPYADSLVLRGSVLLRAWYGQAAREPGDLDFVVVPTTWEVDEPRTAEMFEALAAAAERVGGAGGVRIVAKDAISEAIWTYDRVPGRRLLLPWEAEGLPGGSVQLDFVFNEDLLIPPEPTPIPPADGIGTGGPHARGPVLLAVTPELSLAWKVMWLVTDVHPQGKDLYDAMLLAEHTTLRYEVLRDAFAHAEEYQTQRPVRRADILKLATEWEHFRAEYPEEPENDSWYLHRLAAALAPTFGTVGGRPAGEYEAYVAWLEPHIERYRAQVGADRSAVNAALFRQHTTPHLSAIVMIRELLGRESTSLDDARRVMFPDEEWAAEPAWEWQRVARRDLIADLEALRLDPVAGEVGQS</sequence>
<evidence type="ECO:0000313" key="3">
    <source>
        <dbReference type="Proteomes" id="UP000675781"/>
    </source>
</evidence>
<dbReference type="EMBL" id="JAGSOG010000162">
    <property type="protein sequence ID" value="MBR7836795.1"/>
    <property type="molecule type" value="Genomic_DNA"/>
</dbReference>
<dbReference type="AlphaFoldDB" id="A0A941EQV2"/>
<reference evidence="2" key="1">
    <citation type="submission" date="2021-04" db="EMBL/GenBank/DDBJ databases">
        <title>Genome based classification of Actinospica acidithermotolerans sp. nov., an actinobacterium isolated from an Indonesian hot spring.</title>
        <authorList>
            <person name="Kusuma A.B."/>
            <person name="Putra K.E."/>
            <person name="Nafisah S."/>
            <person name="Loh J."/>
            <person name="Nouioui I."/>
            <person name="Goodfellow M."/>
        </authorList>
    </citation>
    <scope>NUCLEOTIDE SEQUENCE</scope>
    <source>
        <strain evidence="2">CSCA 57</strain>
    </source>
</reference>
<name>A0A941EQV2_9ACTN</name>
<evidence type="ECO:0000256" key="1">
    <source>
        <dbReference type="SAM" id="MobiDB-lite"/>
    </source>
</evidence>
<dbReference type="GO" id="GO:0016740">
    <property type="term" value="F:transferase activity"/>
    <property type="evidence" value="ECO:0007669"/>
    <property type="project" value="UniProtKB-KW"/>
</dbReference>
<dbReference type="RefSeq" id="WP_212531268.1">
    <property type="nucleotide sequence ID" value="NZ_JAGSOG010000162.1"/>
</dbReference>
<evidence type="ECO:0000313" key="2">
    <source>
        <dbReference type="EMBL" id="MBR7836795.1"/>
    </source>
</evidence>
<keyword evidence="2" id="KW-0808">Transferase</keyword>